<evidence type="ECO:0000256" key="4">
    <source>
        <dbReference type="ARBA" id="ARBA00022676"/>
    </source>
</evidence>
<sequence>MPIHVVDPPFVKQAVAMALLVLIPVTNKCGYLSSEYQLLNFIRSYREPIVNGNAAADPLSISILNMRAQFRGVLTLALMVAVCALLYVLLYGQISDRSISYFQKLQLVPRGGHLCETNCSCKNTTGDVFMAGSGSAHKETPMLRLQKKDFKQYPIWASEDVYVRDKQKRQMTCPQSLRNSQSTGFKQAFIPDIQLYLHGELLNVSEWNRLAYFNNPFGFMDYTNYTEIKTVVDLIPKPREPLLLPRGNPGCIRCAVVATGGILNGSRMGKEIDAHDYVFRMNGAVTEGYEEDVGNRTSVYVHTAHSITQSLLIFKKYGYNSAPHDKGIKYVLIPEGLRDFQWLKGLLGRTTVSDGPYRNRRPWMQYSGEFDENRFYVLHPDFLRYARNRFMWSQALKGSYWAICRPTNGAFTLFLALHTCDAVDAYGFITEDHSKYSNYYAERHSKTRVIFYSNHDYNLEIKTWKKLHDTKIIRLYQRQENQEIKTGKPIEP</sequence>
<dbReference type="PANTHER" id="PTHR45941">
    <property type="entry name" value="ALPHA-N-ACETYLGALACTOSAMINIDE ALPHA-2,6-SIALYLTRANSFERASE 2-LIKE-RELATED"/>
    <property type="match status" value="1"/>
</dbReference>
<dbReference type="Gene3D" id="3.90.1480.20">
    <property type="entry name" value="Glycosyl transferase family 29"/>
    <property type="match status" value="1"/>
</dbReference>
<comment type="pathway">
    <text evidence="2">Protein modification; protein glycosylation.</text>
</comment>
<evidence type="ECO:0000256" key="16">
    <source>
        <dbReference type="ARBA" id="ARBA00052285"/>
    </source>
</evidence>
<organism evidence="18 19">
    <name type="scientific">Hucho hucho</name>
    <name type="common">huchen</name>
    <dbReference type="NCBI Taxonomy" id="62062"/>
    <lineage>
        <taxon>Eukaryota</taxon>
        <taxon>Metazoa</taxon>
        <taxon>Chordata</taxon>
        <taxon>Craniata</taxon>
        <taxon>Vertebrata</taxon>
        <taxon>Euteleostomi</taxon>
        <taxon>Actinopterygii</taxon>
        <taxon>Neopterygii</taxon>
        <taxon>Teleostei</taxon>
        <taxon>Protacanthopterygii</taxon>
        <taxon>Salmoniformes</taxon>
        <taxon>Salmonidae</taxon>
        <taxon>Salmoninae</taxon>
        <taxon>Hucho</taxon>
    </lineage>
</organism>
<evidence type="ECO:0000313" key="19">
    <source>
        <dbReference type="Proteomes" id="UP000314982"/>
    </source>
</evidence>
<evidence type="ECO:0000256" key="13">
    <source>
        <dbReference type="ARBA" id="ARBA00036348"/>
    </source>
</evidence>
<proteinExistence type="inferred from homology"/>
<dbReference type="PANTHER" id="PTHR45941:SF1">
    <property type="entry name" value="ALPHA-N-ACETYLGALACTOSAMINIDE ALPHA-2,6-SIALYLTRANSFERASE 1"/>
    <property type="match status" value="1"/>
</dbReference>
<evidence type="ECO:0000256" key="11">
    <source>
        <dbReference type="ARBA" id="ARBA00023157"/>
    </source>
</evidence>
<comment type="catalytic activity">
    <reaction evidence="15">
        <text>a 3-O-[N-acetyl-alpha-neuraminyl-(2-&gt;3)-beta-D-galactosyl-(1-&gt;3)-N-acetyl-alpha-D-galactosaminyl]-L-threonyl-[protein] + CMP-N-acetyl-beta-neuraminate = a 3-O-{alpha-Neu5Ac-(2-&gt;3)-beta-D-Gal-(1-&gt;3)-[alpha-Neu5Ac-(2-&gt;6)]-alpha-D-GalNAc}-L-threonyl-[protein] + CMP + H(+)</text>
        <dbReference type="Rhea" id="RHEA:81659"/>
        <dbReference type="Rhea" id="RHEA-COMP:14417"/>
        <dbReference type="Rhea" id="RHEA-COMP:16763"/>
        <dbReference type="ChEBI" id="CHEBI:15378"/>
        <dbReference type="ChEBI" id="CHEBI:57812"/>
        <dbReference type="ChEBI" id="CHEBI:60377"/>
        <dbReference type="ChEBI" id="CHEBI:139598"/>
        <dbReference type="ChEBI" id="CHEBI:156398"/>
    </reaction>
    <physiologicalReaction direction="left-to-right" evidence="15">
        <dbReference type="Rhea" id="RHEA:81660"/>
    </physiologicalReaction>
</comment>
<comment type="catalytic activity">
    <reaction evidence="16">
        <text>a 3-O-[N-acetyl-alpha-D-galactosaminyl]-L-threonyl-[protein] + CMP-N-acetyl-beta-neuraminate = a 3-O-[N-acetyl-alpha-neuraminosyl-(2-&gt;6)-N-acetyl-alpha-D-galactosaminyl]-L-threonyl-[protein] + CMP + H(+)</text>
        <dbReference type="Rhea" id="RHEA:81643"/>
        <dbReference type="Rhea" id="RHEA-COMP:11689"/>
        <dbReference type="Rhea" id="RHEA-COMP:19720"/>
        <dbReference type="ChEBI" id="CHEBI:15378"/>
        <dbReference type="ChEBI" id="CHEBI:57812"/>
        <dbReference type="ChEBI" id="CHEBI:60377"/>
        <dbReference type="ChEBI" id="CHEBI:87075"/>
        <dbReference type="ChEBI" id="CHEBI:231970"/>
    </reaction>
    <physiologicalReaction direction="left-to-right" evidence="16">
        <dbReference type="Rhea" id="RHEA:81644"/>
    </physiologicalReaction>
</comment>
<comment type="catalytic activity">
    <reaction evidence="13">
        <text>a beta-D-galactosyl-(1-&gt;3)-N-acetyl-alpha-D-galactosaminyl derivative + CMP-N-acetyl-beta-neuraminate = a beta-D-galactosyl-(1-&gt;3)-[N-acetyl-alpha-neuraminyl-(2-&gt;6)]-N-acetyl-alpha-D-galactosaminyl derivative + CMP + H(+)</text>
        <dbReference type="Rhea" id="RHEA:11136"/>
        <dbReference type="ChEBI" id="CHEBI:15378"/>
        <dbReference type="ChEBI" id="CHEBI:57812"/>
        <dbReference type="ChEBI" id="CHEBI:60377"/>
        <dbReference type="ChEBI" id="CHEBI:133470"/>
        <dbReference type="ChEBI" id="CHEBI:140764"/>
        <dbReference type="EC" id="2.4.3.3"/>
    </reaction>
    <physiologicalReaction direction="left-to-right" evidence="13">
        <dbReference type="Rhea" id="RHEA:11137"/>
    </physiologicalReaction>
</comment>
<dbReference type="Ensembl" id="ENSHHUT00000020817.1">
    <property type="protein sequence ID" value="ENSHHUP00000020073.1"/>
    <property type="gene ID" value="ENSHHUG00000012568.1"/>
</dbReference>
<keyword evidence="19" id="KW-1185">Reference proteome</keyword>
<dbReference type="Pfam" id="PF00777">
    <property type="entry name" value="Glyco_transf_29"/>
    <property type="match status" value="1"/>
</dbReference>
<dbReference type="GO" id="GO:0009312">
    <property type="term" value="P:oligosaccharide biosynthetic process"/>
    <property type="evidence" value="ECO:0007669"/>
    <property type="project" value="TreeGrafter"/>
</dbReference>
<keyword evidence="10 17" id="KW-0472">Membrane</keyword>
<protein>
    <recommendedName>
        <fullName evidence="14">alpha-N-acetylgalactosaminide alpha-2,6-sialyltransferase</fullName>
        <ecNumber evidence="14">2.4.3.3</ecNumber>
    </recommendedName>
</protein>
<dbReference type="AlphaFoldDB" id="A0A4W5KS11"/>
<keyword evidence="6 17" id="KW-0812">Transmembrane</keyword>
<dbReference type="Proteomes" id="UP000314982">
    <property type="component" value="Unassembled WGS sequence"/>
</dbReference>
<evidence type="ECO:0000256" key="12">
    <source>
        <dbReference type="ARBA" id="ARBA00023180"/>
    </source>
</evidence>
<accession>A0A4W5KS11</accession>
<dbReference type="GO" id="GO:0001665">
    <property type="term" value="F:alpha-N-acetylgalactosaminide alpha-2,6-sialyltransferase activity"/>
    <property type="evidence" value="ECO:0007669"/>
    <property type="project" value="UniProtKB-EC"/>
</dbReference>
<dbReference type="FunFam" id="3.90.1480.20:FF:000015">
    <property type="entry name" value="Lactosylceramide alpha-2,3-sialyltransferase"/>
    <property type="match status" value="1"/>
</dbReference>
<reference evidence="18" key="2">
    <citation type="submission" date="2025-08" db="UniProtKB">
        <authorList>
            <consortium name="Ensembl"/>
        </authorList>
    </citation>
    <scope>IDENTIFICATION</scope>
</reference>
<evidence type="ECO:0000256" key="10">
    <source>
        <dbReference type="ARBA" id="ARBA00023136"/>
    </source>
</evidence>
<evidence type="ECO:0000256" key="3">
    <source>
        <dbReference type="ARBA" id="ARBA00006003"/>
    </source>
</evidence>
<dbReference type="InterPro" id="IPR001675">
    <property type="entry name" value="Glyco_trans_29"/>
</dbReference>
<reference evidence="18" key="3">
    <citation type="submission" date="2025-09" db="UniProtKB">
        <authorList>
            <consortium name="Ensembl"/>
        </authorList>
    </citation>
    <scope>IDENTIFICATION</scope>
</reference>
<evidence type="ECO:0000256" key="7">
    <source>
        <dbReference type="ARBA" id="ARBA00022968"/>
    </source>
</evidence>
<dbReference type="InterPro" id="IPR038578">
    <property type="entry name" value="GT29-like_sf"/>
</dbReference>
<keyword evidence="7" id="KW-0735">Signal-anchor</keyword>
<evidence type="ECO:0000256" key="17">
    <source>
        <dbReference type="SAM" id="Phobius"/>
    </source>
</evidence>
<evidence type="ECO:0000256" key="14">
    <source>
        <dbReference type="ARBA" id="ARBA00039109"/>
    </source>
</evidence>
<dbReference type="GeneTree" id="ENSGT00940000159930"/>
<feature type="transmembrane region" description="Helical" evidence="17">
    <location>
        <begin position="73"/>
        <end position="94"/>
    </location>
</feature>
<comment type="subcellular location">
    <subcellularLocation>
        <location evidence="1">Golgi apparatus membrane</location>
        <topology evidence="1">Single-pass type II membrane protein</topology>
    </subcellularLocation>
</comment>
<keyword evidence="4" id="KW-0328">Glycosyltransferase</keyword>
<keyword evidence="12" id="KW-0325">Glycoprotein</keyword>
<keyword evidence="5" id="KW-0808">Transferase</keyword>
<reference evidence="19" key="1">
    <citation type="submission" date="2018-06" db="EMBL/GenBank/DDBJ databases">
        <title>Genome assembly of Danube salmon.</title>
        <authorList>
            <person name="Macqueen D.J."/>
            <person name="Gundappa M.K."/>
        </authorList>
    </citation>
    <scope>NUCLEOTIDE SEQUENCE [LARGE SCALE GENOMIC DNA]</scope>
</reference>
<evidence type="ECO:0000256" key="9">
    <source>
        <dbReference type="ARBA" id="ARBA00023034"/>
    </source>
</evidence>
<dbReference type="EC" id="2.4.3.3" evidence="14"/>
<dbReference type="GO" id="GO:0000139">
    <property type="term" value="C:Golgi membrane"/>
    <property type="evidence" value="ECO:0007669"/>
    <property type="project" value="UniProtKB-SubCell"/>
</dbReference>
<keyword evidence="11" id="KW-1015">Disulfide bond</keyword>
<keyword evidence="8 17" id="KW-1133">Transmembrane helix</keyword>
<evidence type="ECO:0000256" key="15">
    <source>
        <dbReference type="ARBA" id="ARBA00050664"/>
    </source>
</evidence>
<evidence type="ECO:0000313" key="18">
    <source>
        <dbReference type="Ensembl" id="ENSHHUP00000020073.1"/>
    </source>
</evidence>
<keyword evidence="9" id="KW-0333">Golgi apparatus</keyword>
<evidence type="ECO:0000256" key="8">
    <source>
        <dbReference type="ARBA" id="ARBA00022989"/>
    </source>
</evidence>
<name>A0A4W5KS11_9TELE</name>
<evidence type="ECO:0000256" key="5">
    <source>
        <dbReference type="ARBA" id="ARBA00022679"/>
    </source>
</evidence>
<comment type="similarity">
    <text evidence="3">Belongs to the glycosyltransferase 29 family.</text>
</comment>
<evidence type="ECO:0000256" key="6">
    <source>
        <dbReference type="ARBA" id="ARBA00022692"/>
    </source>
</evidence>
<evidence type="ECO:0000256" key="2">
    <source>
        <dbReference type="ARBA" id="ARBA00004922"/>
    </source>
</evidence>
<evidence type="ECO:0000256" key="1">
    <source>
        <dbReference type="ARBA" id="ARBA00004323"/>
    </source>
</evidence>
<dbReference type="STRING" id="62062.ENSHHUP00000020073"/>